<reference evidence="2" key="1">
    <citation type="journal article" date="2022" name="Mol. Ecol. Resour.">
        <title>The genomes of chicory, endive, great burdock and yacon provide insights into Asteraceae palaeo-polyploidization history and plant inulin production.</title>
        <authorList>
            <person name="Fan W."/>
            <person name="Wang S."/>
            <person name="Wang H."/>
            <person name="Wang A."/>
            <person name="Jiang F."/>
            <person name="Liu H."/>
            <person name="Zhao H."/>
            <person name="Xu D."/>
            <person name="Zhang Y."/>
        </authorList>
    </citation>
    <scope>NUCLEOTIDE SEQUENCE [LARGE SCALE GENOMIC DNA]</scope>
    <source>
        <strain evidence="2">cv. Punajuju</strain>
    </source>
</reference>
<keyword evidence="2" id="KW-1185">Reference proteome</keyword>
<comment type="caution">
    <text evidence="1">The sequence shown here is derived from an EMBL/GenBank/DDBJ whole genome shotgun (WGS) entry which is preliminary data.</text>
</comment>
<protein>
    <submittedName>
        <fullName evidence="1">Uncharacterized protein</fullName>
    </submittedName>
</protein>
<sequence>MRDAGLRRWNTFKCRRKREKISTRAADFISARRGCGKFAMHAYPRRGKQLSPLQFDSEIECTACKLRARRRLSIMNYSQVCSSPVSVAQDPSGEATGMFSIPPLSEFQFGSTSASGGAVSAPAPIPSCTPPSIPPFTPASQPQSTNPFTSAMTWGESTRDGTPAPRQHTPTSQPQPALFKPQPTYQTTQPMHFQPPPQPRYHYLETEEVYDEEDEGWVPPAPQPQWNRGRGPLRRTPQYPPPGQREYNDHLYGNPAQPLHFAQPRRQSVASHFQPREYDDSPPIYIPDNIDSQVEIKPQLLGILTQFRGYKTDDPYNHLYEFLAIANANTPRNTDRDIFRLRLFPFTLKDKAKYWFTSLPSNSITSWEQLKAKFLQEFYPVSKTTEVRRAIQDFQQKPGEAFHEAFDRLKELLRSCPHHEVPKWQLVKLFFEGVNETHQVMINASSSGTFMWQEPDDAWRFLEQLSLGSKVSGSMKDKTVYVANVEAENKWKAGIQKELTAVTKRFNQMLERFQQQKGAYVLHGQSICNTCGKIGHNHNECSMTHEEISQVHGYGRFHNAPRPFRSNQQRELRQPPIREQQVQPPSSSGSTNIGLQEIFGLLEQLQEVEKSNSKAIMRLGESLAKVKEKQVREQEKSPRMQVNEVITLRSGKKVDNKVAAPVADDDDSDVEIVFDEKEELERKKRKDKEEQVQKTKQTSTWEKGESSGTVPFPTALEKPEKGPYGKKGPQAEDMWELFSQIKLYPHGCASSKAERSGSSLISVDLGNVHIKRALLDLGASVNILPGQLFDKHEFGTMRSTDVILQLADKSTKVPRGMLIDVIIRVGEFYYPADFLVLDTRQAMNGEQPTIILGRPFLATANANIACRTREMGISFGHRQAKINIFNADLKGSNMEEEECYQVDIIDELVQQYTPEVLKEEEIKPQEEAIVGGKETQKGEEEKGFKYEECAHIEKLPAEIPKTLKPSLQEPPKLDLKPLPEHLKYAFLGEKDTLLVIVAANLTEEQEIGLLRVLSKHKEAIGWTIADLKGISPTTCMHRIITEEGAKPARDTQRRLNPNLKEVVKKEVFKWLDAGIIYPISDSEWVSPTQTVPKKSGITVVDTKDGDKISTRPVTGWRVCIDYRKLNAATSKDHFPLPFIDQIVEKLAGQKYYCFLDGYSGYNQIAIHPEDQAKTTFTCPYGTFAFRRMPFGLCNVPATFQRCMMAIFSDMIGEALEIFMDDFSIFGPTFETCLVQSEKVLKRCVETNLVLSWEKSHFMVREGIVLGHVVSERGFEVDRAKVKVISTLPPPTSVKGDAPFVFDEECVKAFNILKNKLVEAPILKPPDWTQPFEIMCDASDYAAGAVLGQKVDRNLLLSVMLVVVYTDHSAVRHLITKKESKPRLIRWILLLQEFDVDIKDKKGAENVVADHLSRLLAEGLEAGIQDSFPDEQLLEVNGAPWYAKYVNFLATGAIPKHWTKQRQKQFRTYAKRFIWDDPDLFKVAEDQIIRRCVPDNEIGEVLDLCHASACGGHFSGRKTGYKVLKSRLYWPTIFRDSHRTAKECIDCQQLGNISKRDQMPLNPILVVDIFDVWGIDFMGPFPTSHGYVYILVVVDYVSKWIEAEATRTNDHHVVCKFVKKNIFTRHGVPKVIISDGGSHFKNFKFERLLKHYGVNHRIATPYHPQTSGQVEVSNRKIKEILQKTVKTDRKDWSLRLDDALWAYRTAYKTPIGTTPYRLVYGKGCHLPVEIANRALWAIKKVNMDYTDAGKERKLQLSELEELRDEAYENTATYKSKMKRYHDAKLRLKVFEVGQKVWLYNSRLKMFPGKLRSKLNGPYEVISITDYGAVEIQDLKGGQPFKVNGHRLKPYITTGTFQKLDVETVEFIAESFLIVIQIPTLHINKLRKILILLTVLQPSNQSNDCIRLLFTRNPSTMSSSGSSESIDWNSLATEVGRTRAYIFYNRRSIQQQKRILPTRPVNWQLTEESGIMEHLQYWLVQGGYDKDELTYTCRAIDNIVHMEGPIYRERWCSSGWVIITEAAAYGNLAIASGYTLRKNQRHQGSPPSIDGLIMMPMTHSLLLTTGAPYHPRGIMRIPYARG</sequence>
<dbReference type="EMBL" id="CM042010">
    <property type="protein sequence ID" value="KAI3780283.1"/>
    <property type="molecule type" value="Genomic_DNA"/>
</dbReference>
<evidence type="ECO:0000313" key="2">
    <source>
        <dbReference type="Proteomes" id="UP001055811"/>
    </source>
</evidence>
<name>A0ACB9GAP4_CICIN</name>
<accession>A0ACB9GAP4</accession>
<evidence type="ECO:0000313" key="1">
    <source>
        <dbReference type="EMBL" id="KAI3780283.1"/>
    </source>
</evidence>
<proteinExistence type="predicted"/>
<organism evidence="1 2">
    <name type="scientific">Cichorium intybus</name>
    <name type="common">Chicory</name>
    <dbReference type="NCBI Taxonomy" id="13427"/>
    <lineage>
        <taxon>Eukaryota</taxon>
        <taxon>Viridiplantae</taxon>
        <taxon>Streptophyta</taxon>
        <taxon>Embryophyta</taxon>
        <taxon>Tracheophyta</taxon>
        <taxon>Spermatophyta</taxon>
        <taxon>Magnoliopsida</taxon>
        <taxon>eudicotyledons</taxon>
        <taxon>Gunneridae</taxon>
        <taxon>Pentapetalae</taxon>
        <taxon>asterids</taxon>
        <taxon>campanulids</taxon>
        <taxon>Asterales</taxon>
        <taxon>Asteraceae</taxon>
        <taxon>Cichorioideae</taxon>
        <taxon>Cichorieae</taxon>
        <taxon>Cichoriinae</taxon>
        <taxon>Cichorium</taxon>
    </lineage>
</organism>
<gene>
    <name evidence="1" type="ORF">L2E82_10258</name>
</gene>
<reference evidence="1 2" key="2">
    <citation type="journal article" date="2022" name="Mol. Ecol. Resour.">
        <title>The genomes of chicory, endive, great burdock and yacon provide insights into Asteraceae paleo-polyploidization history and plant inulin production.</title>
        <authorList>
            <person name="Fan W."/>
            <person name="Wang S."/>
            <person name="Wang H."/>
            <person name="Wang A."/>
            <person name="Jiang F."/>
            <person name="Liu H."/>
            <person name="Zhao H."/>
            <person name="Xu D."/>
            <person name="Zhang Y."/>
        </authorList>
    </citation>
    <scope>NUCLEOTIDE SEQUENCE [LARGE SCALE GENOMIC DNA]</scope>
    <source>
        <strain evidence="2">cv. Punajuju</strain>
        <tissue evidence="1">Leaves</tissue>
    </source>
</reference>
<dbReference type="Proteomes" id="UP001055811">
    <property type="component" value="Linkage Group LG02"/>
</dbReference>